<reference evidence="2" key="1">
    <citation type="submission" date="2006-06" db="EMBL/GenBank/DDBJ databases">
        <title>Complete sequence of Trichodesmium erythraeum IMS101.</title>
        <authorList>
            <consortium name="US DOE Joint Genome Institute"/>
            <person name="Copeland A."/>
            <person name="Lucas S."/>
            <person name="Lapidus A."/>
            <person name="Barry K."/>
            <person name="Detter J.C."/>
            <person name="Glavina del Rio T."/>
            <person name="Hammon N."/>
            <person name="Israni S."/>
            <person name="Dalin E."/>
            <person name="Tice H."/>
            <person name="Pitluck S."/>
            <person name="Kiss H."/>
            <person name="Munk A.C."/>
            <person name="Brettin T."/>
            <person name="Bruce D."/>
            <person name="Han C."/>
            <person name="Tapia R."/>
            <person name="Gilna P."/>
            <person name="Schmutz J."/>
            <person name="Larimer F."/>
            <person name="Land M."/>
            <person name="Hauser L."/>
            <person name="Kyrpides N."/>
            <person name="Kim E."/>
            <person name="Richardson P."/>
        </authorList>
    </citation>
    <scope>NUCLEOTIDE SEQUENCE [LARGE SCALE GENOMIC DNA]</scope>
    <source>
        <strain evidence="2">IMS101</strain>
    </source>
</reference>
<dbReference type="OrthoDB" id="525952at2"/>
<dbReference type="EMBL" id="CP000393">
    <property type="protein sequence ID" value="ABG51986.1"/>
    <property type="molecule type" value="Genomic_DNA"/>
</dbReference>
<name>Q110T8_TRIEI</name>
<dbReference type="SUPFAM" id="SSF52540">
    <property type="entry name" value="P-loop containing nucleoside triphosphate hydrolases"/>
    <property type="match status" value="1"/>
</dbReference>
<dbReference type="PANTHER" id="PTHR47691:SF3">
    <property type="entry name" value="HTH-TYPE TRANSCRIPTIONAL REGULATOR RV0890C-RELATED"/>
    <property type="match status" value="1"/>
</dbReference>
<dbReference type="HOGENOM" id="CLU_579667_0_0_3"/>
<evidence type="ECO:0000259" key="1">
    <source>
        <dbReference type="Pfam" id="PF13191"/>
    </source>
</evidence>
<sequence>MAVSLRASREGLQKVDAARKKKGWTKAEDAWWGLAPTSKATLKRFWRSIPIEREAFIAICENVGVNWEEIVDETPPSPDSSTVKFFSYDNIWVGREDLIAELSTKVKESCRLLILVGLSGIGKTALAEKLAVELQKEFLQGDWSKFHQENLENTEARDFRSVAFRWLKKWGESLTPDDFKDVNRLLYRLVYRLREHRYLIIIDSLENILVGNEDQGWNNFEDKLWVKFWELFLASPECQSRIILTSQDLPEEIPGRYQNFWEHKVLTGLSKSEQLQLFGKTGLEVEENSVNLPYLQSIGNAYEGHPLALRVIAGEICGKPFNGNVVAYWKKYGKEIEEVEKAIEEGRTQGVTVGADDKFQLDRYTRMLRKNVSQRLDKTFLRLQKDAVNAYRLICVGAIYRCEVPESFWLKLLKTWQCDEEKQEAALQTLRDRFLVEDVGVDESGEFLFRQHNLIRSVSLEHLKKLDKARGGIAEFMRSLFG</sequence>
<dbReference type="Gene3D" id="3.40.50.300">
    <property type="entry name" value="P-loop containing nucleotide triphosphate hydrolases"/>
    <property type="match status" value="1"/>
</dbReference>
<dbReference type="InterPro" id="IPR041664">
    <property type="entry name" value="AAA_16"/>
</dbReference>
<dbReference type="eggNOG" id="COG1672">
    <property type="taxonomic scope" value="Bacteria"/>
</dbReference>
<organism evidence="2">
    <name type="scientific">Trichodesmium erythraeum (strain IMS101)</name>
    <dbReference type="NCBI Taxonomy" id="203124"/>
    <lineage>
        <taxon>Bacteria</taxon>
        <taxon>Bacillati</taxon>
        <taxon>Cyanobacteriota</taxon>
        <taxon>Cyanophyceae</taxon>
        <taxon>Oscillatoriophycideae</taxon>
        <taxon>Oscillatoriales</taxon>
        <taxon>Microcoleaceae</taxon>
        <taxon>Trichodesmium</taxon>
    </lineage>
</organism>
<dbReference type="AlphaFoldDB" id="Q110T8"/>
<protein>
    <recommendedName>
        <fullName evidence="1">Orc1-like AAA ATPase domain-containing protein</fullName>
    </recommendedName>
</protein>
<dbReference type="KEGG" id="ter:Tery_2810"/>
<dbReference type="Pfam" id="PF13191">
    <property type="entry name" value="AAA_16"/>
    <property type="match status" value="1"/>
</dbReference>
<accession>Q110T8</accession>
<gene>
    <name evidence="2" type="ordered locus">Tery_2810</name>
</gene>
<dbReference type="PRINTS" id="PR00364">
    <property type="entry name" value="DISEASERSIST"/>
</dbReference>
<feature type="domain" description="Orc1-like AAA ATPase" evidence="1">
    <location>
        <begin position="92"/>
        <end position="207"/>
    </location>
</feature>
<evidence type="ECO:0000313" key="2">
    <source>
        <dbReference type="EMBL" id="ABG51986.1"/>
    </source>
</evidence>
<dbReference type="PANTHER" id="PTHR47691">
    <property type="entry name" value="REGULATOR-RELATED"/>
    <property type="match status" value="1"/>
</dbReference>
<dbReference type="STRING" id="203124.Tery_2810"/>
<proteinExistence type="predicted"/>
<dbReference type="InterPro" id="IPR027417">
    <property type="entry name" value="P-loop_NTPase"/>
</dbReference>
<dbReference type="RefSeq" id="WP_011612347.1">
    <property type="nucleotide sequence ID" value="NC_008312.1"/>
</dbReference>